<gene>
    <name evidence="1" type="ORF">HA482_21805</name>
</gene>
<organism evidence="1 2">
    <name type="scientific">Bradyrhizobium campsiandrae</name>
    <dbReference type="NCBI Taxonomy" id="1729892"/>
    <lineage>
        <taxon>Bacteria</taxon>
        <taxon>Pseudomonadati</taxon>
        <taxon>Pseudomonadota</taxon>
        <taxon>Alphaproteobacteria</taxon>
        <taxon>Hyphomicrobiales</taxon>
        <taxon>Nitrobacteraceae</taxon>
        <taxon>Bradyrhizobium</taxon>
    </lineage>
</organism>
<name>A0ABR7UB76_9BRAD</name>
<evidence type="ECO:0008006" key="3">
    <source>
        <dbReference type="Google" id="ProtNLM"/>
    </source>
</evidence>
<comment type="caution">
    <text evidence="1">The sequence shown here is derived from an EMBL/GenBank/DDBJ whole genome shotgun (WGS) entry which is preliminary data.</text>
</comment>
<proteinExistence type="predicted"/>
<accession>A0ABR7UB76</accession>
<protein>
    <recommendedName>
        <fullName evidence="3">Transposase</fullName>
    </recommendedName>
</protein>
<sequence length="106" mass="12030">MRRTRCIVNEMEFRMLREAKSFSPPARVETMKGFSSMHQWARRGSAPSAGVLAAHFFRRAHRTFSKAAFCRNVIARCAHNTVGHFIDGALRAHRLDRLAASFAHTS</sequence>
<evidence type="ECO:0000313" key="1">
    <source>
        <dbReference type="EMBL" id="MBC9980841.1"/>
    </source>
</evidence>
<reference evidence="1 2" key="1">
    <citation type="journal article" date="2020" name="Arch. Microbiol.">
        <title>Bradyrhizobium campsiandrae sp. nov., a nitrogen-fixing bacterial strain isolated from a native leguminous tree from the Amazon adapted to flooded conditions.</title>
        <authorList>
            <person name="Cabral Michel D."/>
            <person name="Martins da Costa E."/>
            <person name="Azarias Guimaraes A."/>
            <person name="Soares de Carvalho T."/>
            <person name="Santos de Castro Caputo P."/>
            <person name="Willems A."/>
            <person name="de Souza Moreira F.M."/>
        </authorList>
    </citation>
    <scope>NUCLEOTIDE SEQUENCE [LARGE SCALE GENOMIC DNA]</scope>
    <source>
        <strain evidence="2">INPA 384B</strain>
    </source>
</reference>
<keyword evidence="2" id="KW-1185">Reference proteome</keyword>
<dbReference type="EMBL" id="JAATTO010000031">
    <property type="protein sequence ID" value="MBC9980841.1"/>
    <property type="molecule type" value="Genomic_DNA"/>
</dbReference>
<evidence type="ECO:0000313" key="2">
    <source>
        <dbReference type="Proteomes" id="UP000639516"/>
    </source>
</evidence>
<dbReference type="Proteomes" id="UP000639516">
    <property type="component" value="Unassembled WGS sequence"/>
</dbReference>